<evidence type="ECO:0000256" key="2">
    <source>
        <dbReference type="ARBA" id="ARBA00006991"/>
    </source>
</evidence>
<dbReference type="InterPro" id="IPR036236">
    <property type="entry name" value="Znf_C2H2_sf"/>
</dbReference>
<evidence type="ECO:0000256" key="6">
    <source>
        <dbReference type="ARBA" id="ARBA00022833"/>
    </source>
</evidence>
<keyword evidence="3" id="KW-0479">Metal-binding</keyword>
<reference evidence="14" key="3">
    <citation type="submission" date="2025-09" db="UniProtKB">
        <authorList>
            <consortium name="Ensembl"/>
        </authorList>
    </citation>
    <scope>IDENTIFICATION</scope>
</reference>
<protein>
    <submittedName>
        <fullName evidence="14">Uncharacterized LOC115041594</fullName>
    </submittedName>
</protein>
<reference evidence="14" key="2">
    <citation type="submission" date="2025-08" db="UniProtKB">
        <authorList>
            <consortium name="Ensembl"/>
        </authorList>
    </citation>
    <scope>IDENTIFICATION</scope>
</reference>
<evidence type="ECO:0000256" key="8">
    <source>
        <dbReference type="ARBA" id="ARBA00023125"/>
    </source>
</evidence>
<evidence type="ECO:0000313" key="15">
    <source>
        <dbReference type="Proteomes" id="UP000472264"/>
    </source>
</evidence>
<evidence type="ECO:0000259" key="13">
    <source>
        <dbReference type="PROSITE" id="PS50157"/>
    </source>
</evidence>
<feature type="domain" description="C2H2-type" evidence="13">
    <location>
        <begin position="753"/>
        <end position="775"/>
    </location>
</feature>
<sequence length="792" mass="88451">MVELQEALRAWQKTEGTDGDKRSAENQPYREISTNKANFCTQHAPTMYCGDFQRCKETDTQQSSASSLERNNHQSSAGVETCAEARMHSVRRDSCIKGIETHLCGANNIDSGNISGVHGISEELDEFHLPGNTIPATWQKRPEQNLLRAGVDRKNSRPSCSSSPHPCSGTVPVICHSSRAATLQLAEVSSVPPYHPVSQLSVICSRSAVPTSQIKDVVQDVATNHRTQEEVQTQDNKNNKKHTETQIWGHQNVSDQFIIQDVCSKSGTDHCDTVEQDYNSSSRNDFIQQNDQPMDNGSSHITDHNDRHAHCELFQQQNRKEHSVSENVVCNDFIRGFNKQTELSFDDVHSVRQSVDRCTPAAAEALSSDSRTVVPLPMQDSGNDSPCEYFRSEGGTKDEHSYSIRCLSGINSSVRKPETSWDRNTQDSVFSQHENELDNSDTVMKDERLSADVSLPMCSTQEPSLGNITRGLAFERYTSLEMERMTDSEITEPHSTFTMPVDSGLSAGQLYHGHLHYHCLPQEDSDHKRSHLGQTDHTEQSSKDEEEENFSSPAHRKHVAKRTRDQVLLLDISTKPAELLTTHKHKSDKQNKRDTSGTGVRSITKRQKTEATSAAAASKRTNLAELKFCDKYFDEISHTRLSEVVDTNFGEGKEHSRLRADLRDAGVMEEVCNPKEDENCSIALTACSCLASSSSTLSLCIAHSLSVSTPTNVSSHLSTPLHQPFQCSLCDRSFSQRGSLNRHVRSHLGVRPFPCPCCPMTFSRQYRVTEHMRVHQRCTLGIDFHKPPTSSI</sequence>
<keyword evidence="4" id="KW-0677">Repeat</keyword>
<dbReference type="PANTHER" id="PTHR24394">
    <property type="entry name" value="ZINC FINGER PROTEIN"/>
    <property type="match status" value="1"/>
</dbReference>
<dbReference type="PROSITE" id="PS00028">
    <property type="entry name" value="ZINC_FINGER_C2H2_1"/>
    <property type="match status" value="2"/>
</dbReference>
<feature type="region of interest" description="Disordered" evidence="12">
    <location>
        <begin position="524"/>
        <end position="562"/>
    </location>
</feature>
<evidence type="ECO:0000256" key="5">
    <source>
        <dbReference type="ARBA" id="ARBA00022771"/>
    </source>
</evidence>
<accession>A0A665T808</accession>
<keyword evidence="8" id="KW-0238">DNA-binding</keyword>
<keyword evidence="5 11" id="KW-0863">Zinc-finger</keyword>
<dbReference type="InterPro" id="IPR013087">
    <property type="entry name" value="Znf_C2H2_type"/>
</dbReference>
<evidence type="ECO:0000256" key="4">
    <source>
        <dbReference type="ARBA" id="ARBA00022737"/>
    </source>
</evidence>
<comment type="similarity">
    <text evidence="2">Belongs to the krueppel C2H2-type zinc-finger protein family.</text>
</comment>
<keyword evidence="15" id="KW-1185">Reference proteome</keyword>
<dbReference type="Ensembl" id="ENSENLT00000001985.1">
    <property type="protein sequence ID" value="ENSENLP00000001817.1"/>
    <property type="gene ID" value="ENSENLG00000001011.1"/>
</dbReference>
<comment type="subcellular location">
    <subcellularLocation>
        <location evidence="1">Nucleus</location>
    </subcellularLocation>
</comment>
<keyword evidence="10" id="KW-0539">Nucleus</keyword>
<proteinExistence type="inferred from homology"/>
<dbReference type="PROSITE" id="PS50157">
    <property type="entry name" value="ZINC_FINGER_C2H2_2"/>
    <property type="match status" value="2"/>
</dbReference>
<dbReference type="SMART" id="SM00355">
    <property type="entry name" value="ZnF_C2H2"/>
    <property type="match status" value="2"/>
</dbReference>
<evidence type="ECO:0000256" key="7">
    <source>
        <dbReference type="ARBA" id="ARBA00023015"/>
    </source>
</evidence>
<dbReference type="RefSeq" id="XP_029355013.1">
    <property type="nucleotide sequence ID" value="XM_029499153.1"/>
</dbReference>
<evidence type="ECO:0000256" key="10">
    <source>
        <dbReference type="ARBA" id="ARBA00023242"/>
    </source>
</evidence>
<gene>
    <name evidence="14" type="primary">LOC115041594</name>
</gene>
<dbReference type="GO" id="GO:0008270">
    <property type="term" value="F:zinc ion binding"/>
    <property type="evidence" value="ECO:0007669"/>
    <property type="project" value="UniProtKB-KW"/>
</dbReference>
<dbReference type="Gene3D" id="3.30.160.60">
    <property type="entry name" value="Classic Zinc Finger"/>
    <property type="match status" value="2"/>
</dbReference>
<feature type="compositionally biased region" description="Basic and acidic residues" evidence="12">
    <location>
        <begin position="15"/>
        <end position="24"/>
    </location>
</feature>
<reference evidence="14" key="1">
    <citation type="submission" date="2021-04" db="EMBL/GenBank/DDBJ databases">
        <authorList>
            <consortium name="Wellcome Sanger Institute Data Sharing"/>
        </authorList>
    </citation>
    <scope>NUCLEOTIDE SEQUENCE [LARGE SCALE GENOMIC DNA]</scope>
</reference>
<evidence type="ECO:0000256" key="9">
    <source>
        <dbReference type="ARBA" id="ARBA00023163"/>
    </source>
</evidence>
<dbReference type="GeneID" id="115041594"/>
<dbReference type="AlphaFoldDB" id="A0A665T808"/>
<organism evidence="14 15">
    <name type="scientific">Echeneis naucrates</name>
    <name type="common">Live sharksucker</name>
    <dbReference type="NCBI Taxonomy" id="173247"/>
    <lineage>
        <taxon>Eukaryota</taxon>
        <taxon>Metazoa</taxon>
        <taxon>Chordata</taxon>
        <taxon>Craniata</taxon>
        <taxon>Vertebrata</taxon>
        <taxon>Euteleostomi</taxon>
        <taxon>Actinopterygii</taxon>
        <taxon>Neopterygii</taxon>
        <taxon>Teleostei</taxon>
        <taxon>Neoteleostei</taxon>
        <taxon>Acanthomorphata</taxon>
        <taxon>Carangaria</taxon>
        <taxon>Carangiformes</taxon>
        <taxon>Echeneidae</taxon>
        <taxon>Echeneis</taxon>
    </lineage>
</organism>
<keyword evidence="9" id="KW-0804">Transcription</keyword>
<dbReference type="Pfam" id="PF00096">
    <property type="entry name" value="zf-C2H2"/>
    <property type="match status" value="1"/>
</dbReference>
<feature type="domain" description="C2H2-type" evidence="13">
    <location>
        <begin position="725"/>
        <end position="752"/>
    </location>
</feature>
<dbReference type="GO" id="GO:0000981">
    <property type="term" value="F:DNA-binding transcription factor activity, RNA polymerase II-specific"/>
    <property type="evidence" value="ECO:0007669"/>
    <property type="project" value="TreeGrafter"/>
</dbReference>
<dbReference type="OMA" id="GQLYPAH"/>
<feature type="compositionally biased region" description="Basic and acidic residues" evidence="12">
    <location>
        <begin position="534"/>
        <end position="543"/>
    </location>
</feature>
<keyword evidence="7" id="KW-0805">Transcription regulation</keyword>
<feature type="region of interest" description="Disordered" evidence="12">
    <location>
        <begin position="10"/>
        <end position="29"/>
    </location>
</feature>
<dbReference type="Proteomes" id="UP000472264">
    <property type="component" value="Chromosome 3"/>
</dbReference>
<evidence type="ECO:0000313" key="14">
    <source>
        <dbReference type="Ensembl" id="ENSENLP00000001817.1"/>
    </source>
</evidence>
<evidence type="ECO:0000256" key="12">
    <source>
        <dbReference type="SAM" id="MobiDB-lite"/>
    </source>
</evidence>
<dbReference type="FunFam" id="3.30.160.60:FF:001156">
    <property type="entry name" value="Zinc finger protein 407"/>
    <property type="match status" value="1"/>
</dbReference>
<dbReference type="PANTHER" id="PTHR24394:SF44">
    <property type="entry name" value="ZINC FINGER PROTEIN 271-LIKE"/>
    <property type="match status" value="1"/>
</dbReference>
<dbReference type="OrthoDB" id="3437960at2759"/>
<feature type="region of interest" description="Disordered" evidence="12">
    <location>
        <begin position="580"/>
        <end position="615"/>
    </location>
</feature>
<dbReference type="GO" id="GO:0003677">
    <property type="term" value="F:DNA binding"/>
    <property type="evidence" value="ECO:0007669"/>
    <property type="project" value="UniProtKB-KW"/>
</dbReference>
<name>A0A665T808_ECHNA</name>
<keyword evidence="6" id="KW-0862">Zinc</keyword>
<dbReference type="InParanoid" id="A0A665T808"/>
<evidence type="ECO:0000256" key="3">
    <source>
        <dbReference type="ARBA" id="ARBA00022723"/>
    </source>
</evidence>
<dbReference type="SUPFAM" id="SSF57667">
    <property type="entry name" value="beta-beta-alpha zinc fingers"/>
    <property type="match status" value="1"/>
</dbReference>
<evidence type="ECO:0000256" key="11">
    <source>
        <dbReference type="PROSITE-ProRule" id="PRU00042"/>
    </source>
</evidence>
<evidence type="ECO:0000256" key="1">
    <source>
        <dbReference type="ARBA" id="ARBA00004123"/>
    </source>
</evidence>
<dbReference type="GO" id="GO:0005634">
    <property type="term" value="C:nucleus"/>
    <property type="evidence" value="ECO:0007669"/>
    <property type="project" value="UniProtKB-SubCell"/>
</dbReference>